<dbReference type="PANTHER" id="PTHR46401">
    <property type="entry name" value="GLYCOSYLTRANSFERASE WBBK-RELATED"/>
    <property type="match status" value="1"/>
</dbReference>
<evidence type="ECO:0000256" key="1">
    <source>
        <dbReference type="ARBA" id="ARBA00022679"/>
    </source>
</evidence>
<evidence type="ECO:0000313" key="4">
    <source>
        <dbReference type="Proteomes" id="UP000590542"/>
    </source>
</evidence>
<organism evidence="3 4">
    <name type="scientific">candidate division WWE3 bacterium</name>
    <dbReference type="NCBI Taxonomy" id="2053526"/>
    <lineage>
        <taxon>Bacteria</taxon>
        <taxon>Katanobacteria</taxon>
    </lineage>
</organism>
<feature type="domain" description="Glycosyl transferase family 1" evidence="2">
    <location>
        <begin position="199"/>
        <end position="342"/>
    </location>
</feature>
<name>A0A7X9HSM6_UNCKA</name>
<dbReference type="EMBL" id="JAAZNV010000006">
    <property type="protein sequence ID" value="NMB91492.1"/>
    <property type="molecule type" value="Genomic_DNA"/>
</dbReference>
<proteinExistence type="predicted"/>
<dbReference type="Gene3D" id="3.40.50.2000">
    <property type="entry name" value="Glycogen Phosphorylase B"/>
    <property type="match status" value="1"/>
</dbReference>
<protein>
    <submittedName>
        <fullName evidence="3">Glycosyltransferase family 4 protein</fullName>
    </submittedName>
</protein>
<dbReference type="PANTHER" id="PTHR46401:SF2">
    <property type="entry name" value="GLYCOSYLTRANSFERASE WBBK-RELATED"/>
    <property type="match status" value="1"/>
</dbReference>
<comment type="caution">
    <text evidence="3">The sequence shown here is derived from an EMBL/GenBank/DDBJ whole genome shotgun (WGS) entry which is preliminary data.</text>
</comment>
<accession>A0A7X9HSM6</accession>
<evidence type="ECO:0000259" key="2">
    <source>
        <dbReference type="Pfam" id="PF00534"/>
    </source>
</evidence>
<dbReference type="InterPro" id="IPR001296">
    <property type="entry name" value="Glyco_trans_1"/>
</dbReference>
<keyword evidence="1 3" id="KW-0808">Transferase</keyword>
<dbReference type="Pfam" id="PF00534">
    <property type="entry name" value="Glycos_transf_1"/>
    <property type="match status" value="1"/>
</dbReference>
<reference evidence="3 4" key="1">
    <citation type="journal article" date="2020" name="Biotechnol. Biofuels">
        <title>New insights from the biogas microbiome by comprehensive genome-resolved metagenomics of nearly 1600 species originating from multiple anaerobic digesters.</title>
        <authorList>
            <person name="Campanaro S."/>
            <person name="Treu L."/>
            <person name="Rodriguez-R L.M."/>
            <person name="Kovalovszki A."/>
            <person name="Ziels R.M."/>
            <person name="Maus I."/>
            <person name="Zhu X."/>
            <person name="Kougias P.G."/>
            <person name="Basile A."/>
            <person name="Luo G."/>
            <person name="Schluter A."/>
            <person name="Konstantinidis K.T."/>
            <person name="Angelidaki I."/>
        </authorList>
    </citation>
    <scope>NUCLEOTIDE SEQUENCE [LARGE SCALE GENOMIC DNA]</scope>
    <source>
        <strain evidence="3">AS27yjCOA_202</strain>
    </source>
</reference>
<dbReference type="Proteomes" id="UP000590542">
    <property type="component" value="Unassembled WGS sequence"/>
</dbReference>
<gene>
    <name evidence="3" type="ORF">GYA37_01430</name>
</gene>
<sequence>MKGMKVLMLGRIGLMKARGGDRIQVENTASELRKLGVDVDIKTNMKFNPWEYDLVHIFQLDWTPETYLYAKKVKKYNKPIVLSPIHHSVEEVKKFDDEFVFDFRRLSKVLFKDQFRRDTFKNIYRSFFNPRMIVPTLYSIFIGFKNMQKRTLNMVDVVLVQTVKEAEDLKKTFNVDFKWHKVLNGVGKAFIDSKEYKNKFSFEDYIICVGRIEPRKNQLSVIEAVKRFREEEKKDVQLVLIGQMSLIKHFEFNYLIKKCFKKYRWIHHVNGVSYSDMPSYYHFAKVCVSASWFETTGLTSLEALYCGTNSVAAGLRAKEYLGGYASFCKPDDVNSIKDAIKKEYYASRPVINDKIKEEYTWSNAAKKTFEVYNEVLKM</sequence>
<dbReference type="GO" id="GO:0016757">
    <property type="term" value="F:glycosyltransferase activity"/>
    <property type="evidence" value="ECO:0007669"/>
    <property type="project" value="InterPro"/>
</dbReference>
<dbReference type="SUPFAM" id="SSF53756">
    <property type="entry name" value="UDP-Glycosyltransferase/glycogen phosphorylase"/>
    <property type="match status" value="1"/>
</dbReference>
<dbReference type="AlphaFoldDB" id="A0A7X9HSM6"/>
<evidence type="ECO:0000313" key="3">
    <source>
        <dbReference type="EMBL" id="NMB91492.1"/>
    </source>
</evidence>